<feature type="coiled-coil region" evidence="1">
    <location>
        <begin position="73"/>
        <end position="228"/>
    </location>
</feature>
<accession>A0ABR2KQW8</accession>
<organism evidence="2 3">
    <name type="scientific">Tritrichomonas musculus</name>
    <dbReference type="NCBI Taxonomy" id="1915356"/>
    <lineage>
        <taxon>Eukaryota</taxon>
        <taxon>Metamonada</taxon>
        <taxon>Parabasalia</taxon>
        <taxon>Tritrichomonadida</taxon>
        <taxon>Tritrichomonadidae</taxon>
        <taxon>Tritrichomonas</taxon>
    </lineage>
</organism>
<comment type="caution">
    <text evidence="2">The sequence shown here is derived from an EMBL/GenBank/DDBJ whole genome shotgun (WGS) entry which is preliminary data.</text>
</comment>
<evidence type="ECO:0000313" key="3">
    <source>
        <dbReference type="Proteomes" id="UP001470230"/>
    </source>
</evidence>
<proteinExistence type="predicted"/>
<keyword evidence="3" id="KW-1185">Reference proteome</keyword>
<name>A0ABR2KQW8_9EUKA</name>
<keyword evidence="1" id="KW-0175">Coiled coil</keyword>
<reference evidence="2 3" key="1">
    <citation type="submission" date="2024-04" db="EMBL/GenBank/DDBJ databases">
        <title>Tritrichomonas musculus Genome.</title>
        <authorList>
            <person name="Alves-Ferreira E."/>
            <person name="Grigg M."/>
            <person name="Lorenzi H."/>
            <person name="Galac M."/>
        </authorList>
    </citation>
    <scope>NUCLEOTIDE SEQUENCE [LARGE SCALE GENOMIC DNA]</scope>
    <source>
        <strain evidence="2 3">EAF2021</strain>
    </source>
</reference>
<evidence type="ECO:0000256" key="1">
    <source>
        <dbReference type="SAM" id="Coils"/>
    </source>
</evidence>
<sequence length="234" mass="27826">MHPAIKKAYEELGLDDLESEKNIYDVDEIGDSFDYIDHKIHNNLQTNYLSETNEFHFLKLELEKLEHYREETLQSLTLKYNLTIRKLQQLQQSRSIEAKHQLFLSSRMQNHLEEENRQQQNLLQSKQDSTLLKLKNVKQEIQELQEKMRESEKSHTARKLKLQNAIIEIEDQLRDLNERESAANEERNQILTERRSLQKLLDNKLYELKLAKLRLAHAKQDLESISAEVSEFDA</sequence>
<evidence type="ECO:0000313" key="2">
    <source>
        <dbReference type="EMBL" id="KAK8893542.1"/>
    </source>
</evidence>
<dbReference type="EMBL" id="JAPFFF010000003">
    <property type="protein sequence ID" value="KAK8893542.1"/>
    <property type="molecule type" value="Genomic_DNA"/>
</dbReference>
<protein>
    <submittedName>
        <fullName evidence="2">Uncharacterized protein</fullName>
    </submittedName>
</protein>
<dbReference type="Proteomes" id="UP001470230">
    <property type="component" value="Unassembled WGS sequence"/>
</dbReference>
<gene>
    <name evidence="2" type="ORF">M9Y10_021964</name>
</gene>